<dbReference type="PANTHER" id="PTHR21248">
    <property type="entry name" value="CARDIOLIPIN SYNTHASE"/>
    <property type="match status" value="1"/>
</dbReference>
<evidence type="ECO:0000313" key="15">
    <source>
        <dbReference type="Proteomes" id="UP000294855"/>
    </source>
</evidence>
<keyword evidence="3" id="KW-0444">Lipid biosynthesis</keyword>
<dbReference type="GO" id="GO:0032049">
    <property type="term" value="P:cardiolipin biosynthetic process"/>
    <property type="evidence" value="ECO:0007669"/>
    <property type="project" value="InterPro"/>
</dbReference>
<reference evidence="14 15" key="1">
    <citation type="submission" date="2019-03" db="EMBL/GenBank/DDBJ databases">
        <title>Genomic Encyclopedia of Type Strains, Phase IV (KMG-IV): sequencing the most valuable type-strain genomes for metagenomic binning, comparative biology and taxonomic classification.</title>
        <authorList>
            <person name="Goeker M."/>
        </authorList>
    </citation>
    <scope>NUCLEOTIDE SEQUENCE [LARGE SCALE GENOMIC DNA]</scope>
    <source>
        <strain evidence="14 15">DSM 13328</strain>
    </source>
</reference>
<evidence type="ECO:0000256" key="12">
    <source>
        <dbReference type="SAM" id="Phobius"/>
    </source>
</evidence>
<evidence type="ECO:0000256" key="10">
    <source>
        <dbReference type="ARBA" id="ARBA00023209"/>
    </source>
</evidence>
<evidence type="ECO:0000256" key="8">
    <source>
        <dbReference type="ARBA" id="ARBA00023098"/>
    </source>
</evidence>
<keyword evidence="11" id="KW-1208">Phospholipid metabolism</keyword>
<dbReference type="Gene3D" id="3.30.870.10">
    <property type="entry name" value="Endonuclease Chain A"/>
    <property type="match status" value="2"/>
</dbReference>
<dbReference type="CDD" id="cd09112">
    <property type="entry name" value="PLDc_CLS_2"/>
    <property type="match status" value="1"/>
</dbReference>
<evidence type="ECO:0000256" key="1">
    <source>
        <dbReference type="ARBA" id="ARBA00004651"/>
    </source>
</evidence>
<keyword evidence="6" id="KW-0677">Repeat</keyword>
<keyword evidence="4" id="KW-0808">Transferase</keyword>
<evidence type="ECO:0000256" key="3">
    <source>
        <dbReference type="ARBA" id="ARBA00022516"/>
    </source>
</evidence>
<dbReference type="InterPro" id="IPR025202">
    <property type="entry name" value="PLD-like_dom"/>
</dbReference>
<dbReference type="InterPro" id="IPR022924">
    <property type="entry name" value="Cardiolipin_synthase"/>
</dbReference>
<dbReference type="FunFam" id="3.30.870.10:FF:000014">
    <property type="entry name" value="Cardiolipin synthase"/>
    <property type="match status" value="1"/>
</dbReference>
<organism evidence="14 15">
    <name type="scientific">Methanimicrococcus blatticola</name>
    <dbReference type="NCBI Taxonomy" id="91560"/>
    <lineage>
        <taxon>Archaea</taxon>
        <taxon>Methanobacteriati</taxon>
        <taxon>Methanobacteriota</taxon>
        <taxon>Stenosarchaea group</taxon>
        <taxon>Methanomicrobia</taxon>
        <taxon>Methanosarcinales</taxon>
        <taxon>Methanosarcinaceae</taxon>
        <taxon>Methanimicrococcus</taxon>
    </lineage>
</organism>
<accession>A0A484F597</accession>
<dbReference type="Pfam" id="PF13091">
    <property type="entry name" value="PLDc_2"/>
    <property type="match status" value="2"/>
</dbReference>
<feature type="transmembrane region" description="Helical" evidence="12">
    <location>
        <begin position="12"/>
        <end position="31"/>
    </location>
</feature>
<evidence type="ECO:0000256" key="2">
    <source>
        <dbReference type="ARBA" id="ARBA00022475"/>
    </source>
</evidence>
<comment type="caution">
    <text evidence="14">The sequence shown here is derived from an EMBL/GenBank/DDBJ whole genome shotgun (WGS) entry which is preliminary data.</text>
</comment>
<dbReference type="InterPro" id="IPR001736">
    <property type="entry name" value="PLipase_D/transphosphatidylase"/>
</dbReference>
<evidence type="ECO:0000256" key="4">
    <source>
        <dbReference type="ARBA" id="ARBA00022679"/>
    </source>
</evidence>
<dbReference type="SMART" id="SM00155">
    <property type="entry name" value="PLDc"/>
    <property type="match status" value="2"/>
</dbReference>
<dbReference type="GO" id="GO:0008808">
    <property type="term" value="F:cardiolipin synthase activity"/>
    <property type="evidence" value="ECO:0007669"/>
    <property type="project" value="InterPro"/>
</dbReference>
<evidence type="ECO:0000256" key="6">
    <source>
        <dbReference type="ARBA" id="ARBA00022737"/>
    </source>
</evidence>
<dbReference type="Pfam" id="PF13396">
    <property type="entry name" value="PLDc_N"/>
    <property type="match status" value="1"/>
</dbReference>
<feature type="transmembrane region" description="Helical" evidence="12">
    <location>
        <begin position="38"/>
        <end position="60"/>
    </location>
</feature>
<dbReference type="SUPFAM" id="SSF56024">
    <property type="entry name" value="Phospholipase D/nuclease"/>
    <property type="match status" value="2"/>
</dbReference>
<keyword evidence="15" id="KW-1185">Reference proteome</keyword>
<dbReference type="CDD" id="cd09110">
    <property type="entry name" value="PLDc_CLS_1"/>
    <property type="match status" value="1"/>
</dbReference>
<gene>
    <name evidence="14" type="ORF">C7391_0603</name>
</gene>
<protein>
    <submittedName>
        <fullName evidence="14">Cardiolipin synthetase 2</fullName>
    </submittedName>
</protein>
<evidence type="ECO:0000256" key="7">
    <source>
        <dbReference type="ARBA" id="ARBA00022989"/>
    </source>
</evidence>
<feature type="domain" description="PLD phosphodiesterase" evidence="13">
    <location>
        <begin position="402"/>
        <end position="429"/>
    </location>
</feature>
<dbReference type="AlphaFoldDB" id="A0A484F597"/>
<proteinExistence type="inferred from homology"/>
<evidence type="ECO:0000256" key="5">
    <source>
        <dbReference type="ARBA" id="ARBA00022692"/>
    </source>
</evidence>
<evidence type="ECO:0000313" key="14">
    <source>
        <dbReference type="EMBL" id="TDQ70261.1"/>
    </source>
</evidence>
<dbReference type="Proteomes" id="UP000294855">
    <property type="component" value="Unassembled WGS sequence"/>
</dbReference>
<dbReference type="OrthoDB" id="169510at2157"/>
<dbReference type="GO" id="GO:0005886">
    <property type="term" value="C:plasma membrane"/>
    <property type="evidence" value="ECO:0007669"/>
    <property type="project" value="UniProtKB-SubCell"/>
</dbReference>
<evidence type="ECO:0000256" key="11">
    <source>
        <dbReference type="ARBA" id="ARBA00023264"/>
    </source>
</evidence>
<dbReference type="PANTHER" id="PTHR21248:SF22">
    <property type="entry name" value="PHOSPHOLIPASE D"/>
    <property type="match status" value="1"/>
</dbReference>
<sequence>MDWTFLQELYVIFLIAVVIVNTLAMLTIVFYERRSPQVAAAWILLLVFVPVLGFFVYIFFGRHLYGKYKYGKKTVADHKFEKYSNTQIESIQTKEMVLSNAGKNFESTVNLLLKQDHATYFDNNDVDVYISGAEKFAAIKEAIWSANESIHMEYYIIRDDPLGREIMDLLAQKAAQGVEVRVLFDAVGVHKVRPSFYKKLKQAGGDVRILFPLTIPFLNTRINYRNHRKILVVDGRVGFIGGFNIGVEHLGEGPLGYWRDTHLRIKGGSVSSLQRRFIMDWNYAAKEKGITNETIYYPMEIYDNRIGDVAVQIASSGPDTDGTAIYSGFLSLVGHAKKSIYIQTPYFIPDQSVFEALRVACLSGIDVRIEIPCKPDHPFVYWASYSYLGDLIRLGAKGYTYDRGFIHSKTAVFDGEVATIGTANWDIRSFKLNFETNAFIYDTDFGEKMNQIILDELETDCKQITVEDYNNRPFSTRVKEGFSRLISPLL</sequence>
<evidence type="ECO:0000259" key="13">
    <source>
        <dbReference type="PROSITE" id="PS50035"/>
    </source>
</evidence>
<keyword evidence="8" id="KW-0443">Lipid metabolism</keyword>
<keyword evidence="10" id="KW-0594">Phospholipid biosynthesis</keyword>
<evidence type="ECO:0000256" key="9">
    <source>
        <dbReference type="ARBA" id="ARBA00023136"/>
    </source>
</evidence>
<comment type="subcellular location">
    <subcellularLocation>
        <location evidence="1">Cell membrane</location>
        <topology evidence="1">Multi-pass membrane protein</topology>
    </subcellularLocation>
</comment>
<dbReference type="InterPro" id="IPR030874">
    <property type="entry name" value="Cardiolipin_synth_Firmi"/>
</dbReference>
<feature type="domain" description="PLD phosphodiesterase" evidence="13">
    <location>
        <begin position="222"/>
        <end position="249"/>
    </location>
</feature>
<name>A0A484F597_9EURY</name>
<dbReference type="NCBIfam" id="TIGR04265">
    <property type="entry name" value="bac_cardiolipin"/>
    <property type="match status" value="1"/>
</dbReference>
<dbReference type="HAMAP" id="MF_01916">
    <property type="entry name" value="Cardiolipin_synth_Cls"/>
    <property type="match status" value="1"/>
</dbReference>
<dbReference type="EMBL" id="SNYS01000006">
    <property type="protein sequence ID" value="TDQ70261.1"/>
    <property type="molecule type" value="Genomic_DNA"/>
</dbReference>
<keyword evidence="2" id="KW-1003">Cell membrane</keyword>
<keyword evidence="5 12" id="KW-0812">Transmembrane</keyword>
<keyword evidence="7 12" id="KW-1133">Transmembrane helix</keyword>
<dbReference type="PROSITE" id="PS50035">
    <property type="entry name" value="PLD"/>
    <property type="match status" value="2"/>
</dbReference>
<keyword evidence="9 12" id="KW-0472">Membrane</keyword>
<dbReference type="InterPro" id="IPR027379">
    <property type="entry name" value="CLS_N"/>
</dbReference>
<dbReference type="RefSeq" id="WP_133517066.1">
    <property type="nucleotide sequence ID" value="NZ_JAHDUW010000006.1"/>
</dbReference>